<protein>
    <submittedName>
        <fullName evidence="1">Uncharacterized protein</fullName>
    </submittedName>
</protein>
<name>A0AAQ1P1U2_LEPIR</name>
<organism evidence="1 2">
    <name type="scientific">Leptospira interrogans serovar Manilae</name>
    <dbReference type="NCBI Taxonomy" id="214675"/>
    <lineage>
        <taxon>Bacteria</taxon>
        <taxon>Pseudomonadati</taxon>
        <taxon>Spirochaetota</taxon>
        <taxon>Spirochaetia</taxon>
        <taxon>Leptospirales</taxon>
        <taxon>Leptospiraceae</taxon>
        <taxon>Leptospira</taxon>
    </lineage>
</organism>
<accession>A0AAQ1P1U2</accession>
<dbReference type="AlphaFoldDB" id="A0AAQ1P1U2"/>
<evidence type="ECO:0000313" key="2">
    <source>
        <dbReference type="Proteomes" id="UP000234460"/>
    </source>
</evidence>
<sequence>MIQYQIEWFYLEEYFGKVSDSREPLDAEK</sequence>
<dbReference type="Proteomes" id="UP000234460">
    <property type="component" value="Chromosome LMANV2"/>
</dbReference>
<gene>
    <name evidence="1" type="ORF">LMANV2_670029</name>
</gene>
<evidence type="ECO:0000313" key="1">
    <source>
        <dbReference type="EMBL" id="SOR63365.1"/>
    </source>
</evidence>
<dbReference type="EMBL" id="OEJX01000064">
    <property type="protein sequence ID" value="SOR63365.1"/>
    <property type="molecule type" value="Genomic_DNA"/>
</dbReference>
<comment type="caution">
    <text evidence="1">The sequence shown here is derived from an EMBL/GenBank/DDBJ whole genome shotgun (WGS) entry which is preliminary data.</text>
</comment>
<reference evidence="1 2" key="1">
    <citation type="submission" date="2017-11" db="EMBL/GenBank/DDBJ databases">
        <authorList>
            <person name="Lechat P."/>
        </authorList>
    </citation>
    <scope>NUCLEOTIDE SEQUENCE [LARGE SCALE GENOMIC DNA]</scope>
    <source>
        <strain evidence="1">L495</strain>
    </source>
</reference>
<proteinExistence type="predicted"/>